<keyword evidence="3 5" id="KW-1133">Transmembrane helix</keyword>
<comment type="subcellular location">
    <subcellularLocation>
        <location evidence="1">Membrane</location>
        <topology evidence="1">Multi-pass membrane protein</topology>
    </subcellularLocation>
</comment>
<feature type="transmembrane region" description="Helical" evidence="5">
    <location>
        <begin position="146"/>
        <end position="165"/>
    </location>
</feature>
<dbReference type="AlphaFoldDB" id="A0A4P9C754"/>
<dbReference type="GO" id="GO:0006817">
    <property type="term" value="P:phosphate ion transport"/>
    <property type="evidence" value="ECO:0007669"/>
    <property type="project" value="TreeGrafter"/>
</dbReference>
<dbReference type="Proteomes" id="UP000218387">
    <property type="component" value="Chromosome"/>
</dbReference>
<proteinExistence type="predicted"/>
<organism evidence="6 7">
    <name type="scientific">Eubacterium maltosivorans</name>
    <dbReference type="NCBI Taxonomy" id="2041044"/>
    <lineage>
        <taxon>Bacteria</taxon>
        <taxon>Bacillati</taxon>
        <taxon>Bacillota</taxon>
        <taxon>Clostridia</taxon>
        <taxon>Eubacteriales</taxon>
        <taxon>Eubacteriaceae</taxon>
        <taxon>Eubacterium</taxon>
    </lineage>
</organism>
<feature type="transmembrane region" description="Helical" evidence="5">
    <location>
        <begin position="385"/>
        <end position="404"/>
    </location>
</feature>
<dbReference type="PANTHER" id="PTHR10283">
    <property type="entry name" value="SOLUTE CARRIER FAMILY 13 MEMBER"/>
    <property type="match status" value="1"/>
</dbReference>
<keyword evidence="4 5" id="KW-0472">Membrane</keyword>
<dbReference type="GO" id="GO:0005315">
    <property type="term" value="F:phosphate transmembrane transporter activity"/>
    <property type="evidence" value="ECO:0007669"/>
    <property type="project" value="TreeGrafter"/>
</dbReference>
<gene>
    <name evidence="6" type="ORF">CPZ25_007935</name>
</gene>
<evidence type="ECO:0000256" key="2">
    <source>
        <dbReference type="ARBA" id="ARBA00022692"/>
    </source>
</evidence>
<evidence type="ECO:0000313" key="7">
    <source>
        <dbReference type="Proteomes" id="UP000218387"/>
    </source>
</evidence>
<keyword evidence="7" id="KW-1185">Reference proteome</keyword>
<feature type="transmembrane region" description="Helical" evidence="5">
    <location>
        <begin position="116"/>
        <end position="134"/>
    </location>
</feature>
<evidence type="ECO:0000256" key="4">
    <source>
        <dbReference type="ARBA" id="ARBA00023136"/>
    </source>
</evidence>
<dbReference type="NCBIfam" id="TIGR00785">
    <property type="entry name" value="dass"/>
    <property type="match status" value="1"/>
</dbReference>
<feature type="transmembrane region" description="Helical" evidence="5">
    <location>
        <begin position="240"/>
        <end position="262"/>
    </location>
</feature>
<evidence type="ECO:0000313" key="6">
    <source>
        <dbReference type="EMBL" id="QCT71260.1"/>
    </source>
</evidence>
<dbReference type="Pfam" id="PF00939">
    <property type="entry name" value="Na_sulph_symp"/>
    <property type="match status" value="1"/>
</dbReference>
<reference evidence="6 7" key="1">
    <citation type="submission" date="2018-05" db="EMBL/GenBank/DDBJ databases">
        <title>Genome comparison of Eubacterium sp.</title>
        <authorList>
            <person name="Feng Y."/>
            <person name="Sanchez-Andrea I."/>
            <person name="Stams A.J.M."/>
            <person name="De Vos W.M."/>
        </authorList>
    </citation>
    <scope>NUCLEOTIDE SEQUENCE [LARGE SCALE GENOMIC DNA]</scope>
    <source>
        <strain evidence="6 7">YI</strain>
    </source>
</reference>
<name>A0A4P9C754_EUBML</name>
<accession>A0A4P9C754</accession>
<feature type="transmembrane region" description="Helical" evidence="5">
    <location>
        <begin position="425"/>
        <end position="449"/>
    </location>
</feature>
<protein>
    <submittedName>
        <fullName evidence="6">Sodium:sulfate symporter</fullName>
    </submittedName>
</protein>
<feature type="transmembrane region" description="Helical" evidence="5">
    <location>
        <begin position="469"/>
        <end position="492"/>
    </location>
</feature>
<sequence>MRTWYSRWFSDYLDSEGVPAVSACWGFYQKGKKMKKRITGIVLSAAVFIGYRFLPVPQGLEMSGMQTLALLIIAILLWVTEAMPLGISSIFVLVLPMFFGLATMKDFLVAFPNPTLFFVLATFGLSAAISKVPTAKRILLILLEKMGSKVHLFILAMMLATALISSIMSNIPATVMFMGLAISFLELYDSEEERRCTGRAIMIALPIAGMIGGTITPAGSSNNILALGLLEEYAGVTVRFVDWMAICIPVVLIMLPLAWLLIIKIFRPAPVHPDKIRQFILELKTLDKPGREEKMVVAILVVMILLWVLSSWIPALNVTLVSICGLAFMFLPGIDILHWRDFKDEVSWDVILMIGSVLCIGNLILENGVASWLADTFFRVDNGTSIILLILQLAVFMYVMQLVLPNAPAVITSTTLPVTIVAEALGINAAVLVIPLCIFSSWTMILPLSAVPMMTYSKGYYSMTDIGRAGIPILVILAIVLALWIPFICGVLL</sequence>
<feature type="transmembrane region" description="Helical" evidence="5">
    <location>
        <begin position="295"/>
        <end position="313"/>
    </location>
</feature>
<dbReference type="KEGG" id="emt:CPZ25_007935"/>
<feature type="transmembrane region" description="Helical" evidence="5">
    <location>
        <begin position="346"/>
        <end position="365"/>
    </location>
</feature>
<evidence type="ECO:0000256" key="1">
    <source>
        <dbReference type="ARBA" id="ARBA00004141"/>
    </source>
</evidence>
<dbReference type="GO" id="GO:0005886">
    <property type="term" value="C:plasma membrane"/>
    <property type="evidence" value="ECO:0007669"/>
    <property type="project" value="TreeGrafter"/>
</dbReference>
<feature type="transmembrane region" description="Helical" evidence="5">
    <location>
        <begin position="200"/>
        <end position="220"/>
    </location>
</feature>
<dbReference type="EMBL" id="CP029487">
    <property type="protein sequence ID" value="QCT71260.1"/>
    <property type="molecule type" value="Genomic_DNA"/>
</dbReference>
<keyword evidence="2 5" id="KW-0812">Transmembrane</keyword>
<evidence type="ECO:0000256" key="3">
    <source>
        <dbReference type="ARBA" id="ARBA00022989"/>
    </source>
</evidence>
<feature type="transmembrane region" description="Helical" evidence="5">
    <location>
        <begin position="38"/>
        <end position="54"/>
    </location>
</feature>
<dbReference type="GO" id="GO:0006797">
    <property type="term" value="P:polyphosphate metabolic process"/>
    <property type="evidence" value="ECO:0007669"/>
    <property type="project" value="TreeGrafter"/>
</dbReference>
<evidence type="ECO:0000256" key="5">
    <source>
        <dbReference type="SAM" id="Phobius"/>
    </source>
</evidence>
<dbReference type="PANTHER" id="PTHR10283:SF92">
    <property type="entry name" value="LOW-AFFINITY PHOSPHATE TRANSPORTER PHO91"/>
    <property type="match status" value="1"/>
</dbReference>
<dbReference type="InterPro" id="IPR001898">
    <property type="entry name" value="SLC13A/DASS"/>
</dbReference>